<accession>A0A812F4Z4</accession>
<protein>
    <submittedName>
        <fullName evidence="1">Uncharacterized protein</fullName>
    </submittedName>
</protein>
<dbReference type="RefSeq" id="WP_205099878.1">
    <property type="nucleotide sequence ID" value="NZ_CAJNAQ010000005.1"/>
</dbReference>
<reference evidence="1" key="1">
    <citation type="submission" date="2021-02" db="EMBL/GenBank/DDBJ databases">
        <authorList>
            <person name="Han P."/>
        </authorList>
    </citation>
    <scope>NUCLEOTIDE SEQUENCE</scope>
    <source>
        <strain evidence="1">Candidatus Nitrosotenuis uzonensis 5A</strain>
    </source>
</reference>
<name>A0A812F4Z4_9ARCH</name>
<organism evidence="1 2">
    <name type="scientific">Candidatus Nitrosotenuis uzonensis</name>
    <dbReference type="NCBI Taxonomy" id="1407055"/>
    <lineage>
        <taxon>Archaea</taxon>
        <taxon>Nitrososphaerota</taxon>
        <taxon>Candidatus Nitrosotenuis</taxon>
    </lineage>
</organism>
<gene>
    <name evidence="1" type="ORF">NUZ5A_50727</name>
</gene>
<dbReference type="Proteomes" id="UP000655759">
    <property type="component" value="Unassembled WGS sequence"/>
</dbReference>
<proteinExistence type="predicted"/>
<evidence type="ECO:0000313" key="1">
    <source>
        <dbReference type="EMBL" id="CAE6497954.1"/>
    </source>
</evidence>
<sequence length="136" mass="16347">MGLFSKKPVACTVCKKEITHKHRPKKEWGLEYPLCTDCYMRTLEQYYSGTYKQKCTVCGIEQKITDLWEPRWQWETSGLLCKKCFDKKEEDFNQKKEFCGVCGTRLGFFRYNPKSDWKIDGQICRKCWDEQKQSRR</sequence>
<evidence type="ECO:0000313" key="2">
    <source>
        <dbReference type="Proteomes" id="UP000655759"/>
    </source>
</evidence>
<dbReference type="AlphaFoldDB" id="A0A812F4Z4"/>
<comment type="caution">
    <text evidence="1">The sequence shown here is derived from an EMBL/GenBank/DDBJ whole genome shotgun (WGS) entry which is preliminary data.</text>
</comment>
<dbReference type="EMBL" id="CAJNAQ010000005">
    <property type="protein sequence ID" value="CAE6497954.1"/>
    <property type="molecule type" value="Genomic_DNA"/>
</dbReference>